<accession>A0A8S1N895</accession>
<dbReference type="AlphaFoldDB" id="A0A8S1N895"/>
<keyword evidence="2" id="KW-1185">Reference proteome</keyword>
<dbReference type="EMBL" id="CAJJDN010000053">
    <property type="protein sequence ID" value="CAD8088940.1"/>
    <property type="molecule type" value="Genomic_DNA"/>
</dbReference>
<proteinExistence type="predicted"/>
<sequence length="80" mass="9536">MLQKNIANLRIKKVACWNCCKLITKDFVINTNEFCNLECYQKYNRLYLISCQFYIRLNVQVAINNLNLKMEQYLMSVAFA</sequence>
<gene>
    <name evidence="1" type="ORF">PSON_ATCC_30995.1.T0530181</name>
</gene>
<name>A0A8S1N895_9CILI</name>
<comment type="caution">
    <text evidence="1">The sequence shown here is derived from an EMBL/GenBank/DDBJ whole genome shotgun (WGS) entry which is preliminary data.</text>
</comment>
<protein>
    <submittedName>
        <fullName evidence="1">Uncharacterized protein</fullName>
    </submittedName>
</protein>
<evidence type="ECO:0000313" key="2">
    <source>
        <dbReference type="Proteomes" id="UP000692954"/>
    </source>
</evidence>
<reference evidence="1" key="1">
    <citation type="submission" date="2021-01" db="EMBL/GenBank/DDBJ databases">
        <authorList>
            <consortium name="Genoscope - CEA"/>
            <person name="William W."/>
        </authorList>
    </citation>
    <scope>NUCLEOTIDE SEQUENCE</scope>
</reference>
<dbReference type="Proteomes" id="UP000692954">
    <property type="component" value="Unassembled WGS sequence"/>
</dbReference>
<organism evidence="1 2">
    <name type="scientific">Paramecium sonneborni</name>
    <dbReference type="NCBI Taxonomy" id="65129"/>
    <lineage>
        <taxon>Eukaryota</taxon>
        <taxon>Sar</taxon>
        <taxon>Alveolata</taxon>
        <taxon>Ciliophora</taxon>
        <taxon>Intramacronucleata</taxon>
        <taxon>Oligohymenophorea</taxon>
        <taxon>Peniculida</taxon>
        <taxon>Parameciidae</taxon>
        <taxon>Paramecium</taxon>
    </lineage>
</organism>
<evidence type="ECO:0000313" key="1">
    <source>
        <dbReference type="EMBL" id="CAD8088940.1"/>
    </source>
</evidence>